<feature type="region of interest" description="Disordered" evidence="1">
    <location>
        <begin position="37"/>
        <end position="111"/>
    </location>
</feature>
<dbReference type="Proteomes" id="UP000799776">
    <property type="component" value="Unassembled WGS sequence"/>
</dbReference>
<gene>
    <name evidence="2" type="ORF">K490DRAFT_30800</name>
</gene>
<keyword evidence="3" id="KW-1185">Reference proteome</keyword>
<evidence type="ECO:0000313" key="3">
    <source>
        <dbReference type="Proteomes" id="UP000799776"/>
    </source>
</evidence>
<reference evidence="2" key="1">
    <citation type="journal article" date="2020" name="Stud. Mycol.">
        <title>101 Dothideomycetes genomes: a test case for predicting lifestyles and emergence of pathogens.</title>
        <authorList>
            <person name="Haridas S."/>
            <person name="Albert R."/>
            <person name="Binder M."/>
            <person name="Bloem J."/>
            <person name="Labutti K."/>
            <person name="Salamov A."/>
            <person name="Andreopoulos B."/>
            <person name="Baker S."/>
            <person name="Barry K."/>
            <person name="Bills G."/>
            <person name="Bluhm B."/>
            <person name="Cannon C."/>
            <person name="Castanera R."/>
            <person name="Culley D."/>
            <person name="Daum C."/>
            <person name="Ezra D."/>
            <person name="Gonzalez J."/>
            <person name="Henrissat B."/>
            <person name="Kuo A."/>
            <person name="Liang C."/>
            <person name="Lipzen A."/>
            <person name="Lutzoni F."/>
            <person name="Magnuson J."/>
            <person name="Mondo S."/>
            <person name="Nolan M."/>
            <person name="Ohm R."/>
            <person name="Pangilinan J."/>
            <person name="Park H.-J."/>
            <person name="Ramirez L."/>
            <person name="Alfaro M."/>
            <person name="Sun H."/>
            <person name="Tritt A."/>
            <person name="Yoshinaga Y."/>
            <person name="Zwiers L.-H."/>
            <person name="Turgeon B."/>
            <person name="Goodwin S."/>
            <person name="Spatafora J."/>
            <person name="Crous P."/>
            <person name="Grigoriev I."/>
        </authorList>
    </citation>
    <scope>NUCLEOTIDE SEQUENCE</scope>
    <source>
        <strain evidence="2">CBS 121410</strain>
    </source>
</reference>
<name>A0A9P4I304_9PEZI</name>
<proteinExistence type="predicted"/>
<feature type="compositionally biased region" description="Low complexity" evidence="1">
    <location>
        <begin position="65"/>
        <end position="81"/>
    </location>
</feature>
<evidence type="ECO:0000256" key="1">
    <source>
        <dbReference type="SAM" id="MobiDB-lite"/>
    </source>
</evidence>
<organism evidence="2 3">
    <name type="scientific">Saccharata proteae CBS 121410</name>
    <dbReference type="NCBI Taxonomy" id="1314787"/>
    <lineage>
        <taxon>Eukaryota</taxon>
        <taxon>Fungi</taxon>
        <taxon>Dikarya</taxon>
        <taxon>Ascomycota</taxon>
        <taxon>Pezizomycotina</taxon>
        <taxon>Dothideomycetes</taxon>
        <taxon>Dothideomycetes incertae sedis</taxon>
        <taxon>Botryosphaeriales</taxon>
        <taxon>Saccharataceae</taxon>
        <taxon>Saccharata</taxon>
    </lineage>
</organism>
<dbReference type="OrthoDB" id="190201at2759"/>
<accession>A0A9P4I304</accession>
<sequence>MRHGPPKDVPSSVYTMLPALIQSRIPRLQSLRRTVTDFRTRPQHSRCASEPVPGAETSPPPAYTSRPSSAAMRRGSGASDGDTVQSIPGDTLVDDRPSSSSTALPEYRPSDMQTGVNWKYANQGLNLLNSALHEYSSLSKDPSSEAAPFSRQLYMHAVTYLLRGLPSDLNAEERLSLETALPANTIKVFQVDAASGQLVRSYNHQAPTEPQQPPPEPSWLHRILASSIVQLFLFLHLILPYVKLFIGHAYQYERQHRISEKFVSSSISTVDELGRRGIKFTNAVCQMNDGKVGQAINDLTLWWLRGVTGGIHDGVSEGVMLLGAREDTRVVAASSPR</sequence>
<protein>
    <submittedName>
        <fullName evidence="2">Uncharacterized protein</fullName>
    </submittedName>
</protein>
<dbReference type="AlphaFoldDB" id="A0A9P4I304"/>
<comment type="caution">
    <text evidence="2">The sequence shown here is derived from an EMBL/GenBank/DDBJ whole genome shotgun (WGS) entry which is preliminary data.</text>
</comment>
<dbReference type="EMBL" id="ML978711">
    <property type="protein sequence ID" value="KAF2091785.1"/>
    <property type="molecule type" value="Genomic_DNA"/>
</dbReference>
<evidence type="ECO:0000313" key="2">
    <source>
        <dbReference type="EMBL" id="KAF2091785.1"/>
    </source>
</evidence>